<organism evidence="4 5">
    <name type="scientific">Herrania umbratica</name>
    <dbReference type="NCBI Taxonomy" id="108875"/>
    <lineage>
        <taxon>Eukaryota</taxon>
        <taxon>Viridiplantae</taxon>
        <taxon>Streptophyta</taxon>
        <taxon>Embryophyta</taxon>
        <taxon>Tracheophyta</taxon>
        <taxon>Spermatophyta</taxon>
        <taxon>Magnoliopsida</taxon>
        <taxon>eudicotyledons</taxon>
        <taxon>Gunneridae</taxon>
        <taxon>Pentapetalae</taxon>
        <taxon>rosids</taxon>
        <taxon>malvids</taxon>
        <taxon>Malvales</taxon>
        <taxon>Malvaceae</taxon>
        <taxon>Byttnerioideae</taxon>
        <taxon>Herrania</taxon>
    </lineage>
</organism>
<dbReference type="PROSITE" id="PS50158">
    <property type="entry name" value="ZF_CCHC"/>
    <property type="match status" value="1"/>
</dbReference>
<feature type="compositionally biased region" description="Basic and acidic residues" evidence="2">
    <location>
        <begin position="114"/>
        <end position="151"/>
    </location>
</feature>
<name>A0A6J1BDW9_9ROSI</name>
<dbReference type="RefSeq" id="XP_021297505.1">
    <property type="nucleotide sequence ID" value="XM_021441830.1"/>
</dbReference>
<evidence type="ECO:0000313" key="4">
    <source>
        <dbReference type="Proteomes" id="UP000504621"/>
    </source>
</evidence>
<dbReference type="GO" id="GO:0008270">
    <property type="term" value="F:zinc ion binding"/>
    <property type="evidence" value="ECO:0007669"/>
    <property type="project" value="UniProtKB-KW"/>
</dbReference>
<dbReference type="InterPro" id="IPR054722">
    <property type="entry name" value="PolX-like_BBD"/>
</dbReference>
<feature type="region of interest" description="Disordered" evidence="2">
    <location>
        <begin position="114"/>
        <end position="160"/>
    </location>
</feature>
<proteinExistence type="predicted"/>
<dbReference type="Proteomes" id="UP000504621">
    <property type="component" value="Unplaced"/>
</dbReference>
<dbReference type="OrthoDB" id="6776856at2759"/>
<dbReference type="InterPro" id="IPR025314">
    <property type="entry name" value="DUF4219"/>
</dbReference>
<dbReference type="Pfam" id="PF13961">
    <property type="entry name" value="DUF4219"/>
    <property type="match status" value="1"/>
</dbReference>
<dbReference type="GO" id="GO:0003676">
    <property type="term" value="F:nucleic acid binding"/>
    <property type="evidence" value="ECO:0007669"/>
    <property type="project" value="InterPro"/>
</dbReference>
<protein>
    <submittedName>
        <fullName evidence="5">Uncharacterized protein LOC110426593</fullName>
    </submittedName>
</protein>
<evidence type="ECO:0000259" key="3">
    <source>
        <dbReference type="PROSITE" id="PS50158"/>
    </source>
</evidence>
<dbReference type="PANTHER" id="PTHR35317">
    <property type="entry name" value="OS04G0629600 PROTEIN"/>
    <property type="match status" value="1"/>
</dbReference>
<evidence type="ECO:0000256" key="1">
    <source>
        <dbReference type="PROSITE-ProRule" id="PRU00047"/>
    </source>
</evidence>
<keyword evidence="1" id="KW-0479">Metal-binding</keyword>
<feature type="domain" description="CCHC-type" evidence="3">
    <location>
        <begin position="183"/>
        <end position="199"/>
    </location>
</feature>
<reference evidence="5" key="1">
    <citation type="submission" date="2025-08" db="UniProtKB">
        <authorList>
            <consortium name="RefSeq"/>
        </authorList>
    </citation>
    <scope>IDENTIFICATION</scope>
    <source>
        <tissue evidence="5">Leaf</tissue>
    </source>
</reference>
<evidence type="ECO:0000313" key="5">
    <source>
        <dbReference type="RefSeq" id="XP_021297505.1"/>
    </source>
</evidence>
<sequence length="375" mass="43192">MASSNFNAPSPLIFTEENFPIWSVKMKAYLRAFDLWEVVDTGSEPPKLRTNPTTAQINQHNEKVAERYKALSCIHLVLKLLREFEVLKMNNEETIKGYFDKVLKEQRRALRHEDHVEEALTARTRDKRNSSNSSKKFDGENKEKEKKNVDKRQRKQKPQFPPCSYCKKRNQTEKFCCYRPTVRCRSCHQQGHVEKECKNKGSRGKEKVIVVEEREIAEEVLFMMRKPDCSIKKGVWLIDSACSNHMTDNDNQFISLNKSYKSTIEIGNGDLLQICRSGTVGVKTESEDLVMLTIKSLKFMASAGLVNDLPLLSESEEMRDTCLHGKQNRLPFPKQSLSRAFKRLQIVHTDVGGPVQTPSMNGSKYFILCIDDFSR</sequence>
<dbReference type="Pfam" id="PF22936">
    <property type="entry name" value="Pol_BBD"/>
    <property type="match status" value="1"/>
</dbReference>
<dbReference type="GeneID" id="110426593"/>
<keyword evidence="1" id="KW-0862">Zinc</keyword>
<keyword evidence="1" id="KW-0863">Zinc-finger</keyword>
<accession>A0A6J1BDW9</accession>
<dbReference type="PANTHER" id="PTHR35317:SF31">
    <property type="entry name" value="DUF4219 DOMAIN-CONTAINING PROTEIN"/>
    <property type="match status" value="1"/>
</dbReference>
<evidence type="ECO:0000256" key="2">
    <source>
        <dbReference type="SAM" id="MobiDB-lite"/>
    </source>
</evidence>
<gene>
    <name evidence="5" type="primary">LOC110426593</name>
</gene>
<dbReference type="InterPro" id="IPR001878">
    <property type="entry name" value="Znf_CCHC"/>
</dbReference>
<keyword evidence="4" id="KW-1185">Reference proteome</keyword>
<dbReference type="AlphaFoldDB" id="A0A6J1BDW9"/>